<dbReference type="InterPro" id="IPR050695">
    <property type="entry name" value="N-acetylmuramoyl_amidase_3"/>
</dbReference>
<feature type="chain" id="PRO_5045976166" description="N-acetylmuramoyl-L-alanine amidase" evidence="4">
    <location>
        <begin position="28"/>
        <end position="511"/>
    </location>
</feature>
<keyword evidence="7" id="KW-1185">Reference proteome</keyword>
<dbReference type="Pfam" id="PF01520">
    <property type="entry name" value="Amidase_3"/>
    <property type="match status" value="1"/>
</dbReference>
<reference evidence="6 7" key="1">
    <citation type="journal article" date="2011" name="Int. J. Syst. Evol. Microbiol.">
        <title>Hymenobacter yonginensis sp. nov., isolated from a mesotrophic artificial lake.</title>
        <authorList>
            <person name="Joung Y."/>
            <person name="Cho S.H."/>
            <person name="Kim H."/>
            <person name="Kim S.B."/>
            <person name="Joh K."/>
        </authorList>
    </citation>
    <scope>NUCLEOTIDE SEQUENCE [LARGE SCALE GENOMIC DNA]</scope>
    <source>
        <strain evidence="6 7">KCTC 22745</strain>
    </source>
</reference>
<dbReference type="SUPFAM" id="SSF53187">
    <property type="entry name" value="Zn-dependent exopeptidases"/>
    <property type="match status" value="1"/>
</dbReference>
<dbReference type="Proteomes" id="UP001211872">
    <property type="component" value="Chromosome"/>
</dbReference>
<dbReference type="InterPro" id="IPR002508">
    <property type="entry name" value="MurNAc-LAA_cat"/>
</dbReference>
<sequence length="511" mass="55595">MRKALERISAARWLALLLWLGANPAAAQRPIKTAETVPGGELWLSPGDQLQVRLTGEPGGRATFLNGRPLIELPPEQAGGQRGIYQGSYTITAADTLGGSAGRPLWLHLRLPDGRHDSLATAAPVRVLSPDQPQLALTQGGLAYLNYGLGEDRLGGAKLGYLDSLVVLHVVGRAAGQYRVQLAAGQHAWVPAEVVRLLPPGGFVPATLTGSWSVQGDSLYDYVRLPLSQRLPYRTQLLQNPTRLVVDVFGATSNTNWITQRAGLQELGDVYYEQPQPDVFRMVLPLRHRQSWGYHVGYVRNTLVVQVARPPAKLRLKGLLVAIDAGHGGTNTGAATPAGIREKDLTLSIARQLQQELERRGARVLMTRTDDRTVDNGDRVLLLRQRRPALLVSIHVNSAGSAAARGTAAFYRYVAFRPLAAALYQRMQAETGLPGWGLVGNFNFGLNGPTEYPNALVETAFLSNPEDEKVLTDPAAQRRMAQAMAAGVQDFLQASRAKGLRGWLLRQPARE</sequence>
<dbReference type="Gene3D" id="2.60.40.3500">
    <property type="match status" value="1"/>
</dbReference>
<dbReference type="PANTHER" id="PTHR30404">
    <property type="entry name" value="N-ACETYLMURAMOYL-L-ALANINE AMIDASE"/>
    <property type="match status" value="1"/>
</dbReference>
<evidence type="ECO:0000256" key="1">
    <source>
        <dbReference type="ARBA" id="ARBA00001561"/>
    </source>
</evidence>
<dbReference type="EMBL" id="CP115396">
    <property type="protein sequence ID" value="WBO83943.1"/>
    <property type="molecule type" value="Genomic_DNA"/>
</dbReference>
<organism evidence="6 7">
    <name type="scientific">Hymenobacter yonginensis</name>
    <dbReference type="NCBI Taxonomy" id="748197"/>
    <lineage>
        <taxon>Bacteria</taxon>
        <taxon>Pseudomonadati</taxon>
        <taxon>Bacteroidota</taxon>
        <taxon>Cytophagia</taxon>
        <taxon>Cytophagales</taxon>
        <taxon>Hymenobacteraceae</taxon>
        <taxon>Hymenobacter</taxon>
    </lineage>
</organism>
<feature type="domain" description="MurNAc-LAA" evidence="5">
    <location>
        <begin position="380"/>
        <end position="489"/>
    </location>
</feature>
<keyword evidence="3" id="KW-0378">Hydrolase</keyword>
<evidence type="ECO:0000313" key="6">
    <source>
        <dbReference type="EMBL" id="WBO83943.1"/>
    </source>
</evidence>
<dbReference type="Gene3D" id="3.40.630.40">
    <property type="entry name" value="Zn-dependent exopeptidases"/>
    <property type="match status" value="1"/>
</dbReference>
<name>A0ABY7PL44_9BACT</name>
<feature type="signal peptide" evidence="4">
    <location>
        <begin position="1"/>
        <end position="27"/>
    </location>
</feature>
<evidence type="ECO:0000259" key="5">
    <source>
        <dbReference type="SMART" id="SM00646"/>
    </source>
</evidence>
<evidence type="ECO:0000313" key="7">
    <source>
        <dbReference type="Proteomes" id="UP001211872"/>
    </source>
</evidence>
<dbReference type="PANTHER" id="PTHR30404:SF0">
    <property type="entry name" value="N-ACETYLMURAMOYL-L-ALANINE AMIDASE AMIC"/>
    <property type="match status" value="1"/>
</dbReference>
<accession>A0ABY7PL44</accession>
<evidence type="ECO:0000256" key="3">
    <source>
        <dbReference type="ARBA" id="ARBA00022801"/>
    </source>
</evidence>
<evidence type="ECO:0000256" key="4">
    <source>
        <dbReference type="SAM" id="SignalP"/>
    </source>
</evidence>
<dbReference type="SMART" id="SM00646">
    <property type="entry name" value="Ami_3"/>
    <property type="match status" value="1"/>
</dbReference>
<dbReference type="CDD" id="cd02696">
    <property type="entry name" value="MurNAc-LAA"/>
    <property type="match status" value="1"/>
</dbReference>
<protein>
    <recommendedName>
        <fullName evidence="2">N-acetylmuramoyl-L-alanine amidase</fullName>
        <ecNumber evidence="2">3.5.1.28</ecNumber>
    </recommendedName>
</protein>
<proteinExistence type="predicted"/>
<gene>
    <name evidence="6" type="ORF">O9Z63_16380</name>
</gene>
<keyword evidence="4" id="KW-0732">Signal</keyword>
<evidence type="ECO:0000256" key="2">
    <source>
        <dbReference type="ARBA" id="ARBA00011901"/>
    </source>
</evidence>
<dbReference type="EC" id="3.5.1.28" evidence="2"/>
<dbReference type="RefSeq" id="WP_270126418.1">
    <property type="nucleotide sequence ID" value="NZ_CP115396.1"/>
</dbReference>
<comment type="catalytic activity">
    <reaction evidence="1">
        <text>Hydrolyzes the link between N-acetylmuramoyl residues and L-amino acid residues in certain cell-wall glycopeptides.</text>
        <dbReference type="EC" id="3.5.1.28"/>
    </reaction>
</comment>